<evidence type="ECO:0000256" key="4">
    <source>
        <dbReference type="ARBA" id="ARBA00023128"/>
    </source>
</evidence>
<dbReference type="GO" id="GO:0051087">
    <property type="term" value="F:protein-folding chaperone binding"/>
    <property type="evidence" value="ECO:0007669"/>
    <property type="project" value="InterPro"/>
</dbReference>
<dbReference type="SMR" id="B4N465"/>
<dbReference type="Pfam" id="PF01025">
    <property type="entry name" value="GrpE"/>
    <property type="match status" value="1"/>
</dbReference>
<dbReference type="GO" id="GO:0006457">
    <property type="term" value="P:protein folding"/>
    <property type="evidence" value="ECO:0007669"/>
    <property type="project" value="InterPro"/>
</dbReference>
<dbReference type="HOGENOM" id="CLU_057217_0_1_1"/>
<dbReference type="PROSITE" id="PS01071">
    <property type="entry name" value="GRPE"/>
    <property type="match status" value="1"/>
</dbReference>
<dbReference type="Gene3D" id="3.90.20.20">
    <property type="match status" value="1"/>
</dbReference>
<dbReference type="GO" id="GO:0000774">
    <property type="term" value="F:adenyl-nucleotide exchange factor activity"/>
    <property type="evidence" value="ECO:0007669"/>
    <property type="project" value="InterPro"/>
</dbReference>
<keyword evidence="4 7" id="KW-0496">Mitochondrion</keyword>
<keyword evidence="3" id="KW-0809">Transit peptide</keyword>
<evidence type="ECO:0000313" key="10">
    <source>
        <dbReference type="EMBL" id="EDW78939.1"/>
    </source>
</evidence>
<dbReference type="KEGG" id="dwi:6645268"/>
<dbReference type="PRINTS" id="PR00773">
    <property type="entry name" value="GRPEPROTEIN"/>
</dbReference>
<dbReference type="InterPro" id="IPR000740">
    <property type="entry name" value="GrpE"/>
</dbReference>
<keyword evidence="11" id="KW-1185">Reference proteome</keyword>
<proteinExistence type="inferred from homology"/>
<dbReference type="FunFam" id="2.30.22.10:FF:000002">
    <property type="entry name" value="GrpE protein homolog"/>
    <property type="match status" value="1"/>
</dbReference>
<evidence type="ECO:0000256" key="1">
    <source>
        <dbReference type="ARBA" id="ARBA00004305"/>
    </source>
</evidence>
<dbReference type="GO" id="GO:0001405">
    <property type="term" value="C:PAM complex, Tim23 associated import motor"/>
    <property type="evidence" value="ECO:0007669"/>
    <property type="project" value="TreeGrafter"/>
</dbReference>
<organism evidence="10 11">
    <name type="scientific">Drosophila willistoni</name>
    <name type="common">Fruit fly</name>
    <dbReference type="NCBI Taxonomy" id="7260"/>
    <lineage>
        <taxon>Eukaryota</taxon>
        <taxon>Metazoa</taxon>
        <taxon>Ecdysozoa</taxon>
        <taxon>Arthropoda</taxon>
        <taxon>Hexapoda</taxon>
        <taxon>Insecta</taxon>
        <taxon>Pterygota</taxon>
        <taxon>Neoptera</taxon>
        <taxon>Endopterygota</taxon>
        <taxon>Diptera</taxon>
        <taxon>Brachycera</taxon>
        <taxon>Muscomorpha</taxon>
        <taxon>Ephydroidea</taxon>
        <taxon>Drosophilidae</taxon>
        <taxon>Drosophila</taxon>
        <taxon>Sophophora</taxon>
    </lineage>
</organism>
<sequence>MATKTAVPVKMFGRHLYQLKNLTEAQNLSPQIWRIGAMPRLYNTESNLEETATTTEKAAPTSSPEVERLMKELADAKEQHSDLLDKYRRSLAETENMRARLNKQIADAKMFGIQVFCRDLLDVADTLGHATQAVPKDKLADNLDLKNLFEGLSMTKACLLQVFKRHGLEPFNPINEKFNPNLHEALFEIEDKNVDANTIVDVTKLGYILHKRCIRPALVGVAK</sequence>
<dbReference type="PANTHER" id="PTHR21237:SF23">
    <property type="entry name" value="GRPE PROTEIN HOMOLOG, MITOCHONDRIAL"/>
    <property type="match status" value="1"/>
</dbReference>
<dbReference type="GO" id="GO:0051082">
    <property type="term" value="F:unfolded protein binding"/>
    <property type="evidence" value="ECO:0007669"/>
    <property type="project" value="TreeGrafter"/>
</dbReference>
<dbReference type="FunFam" id="3.90.20.20:FF:000003">
    <property type="entry name" value="GrpE protein homolog"/>
    <property type="match status" value="1"/>
</dbReference>
<dbReference type="Gene3D" id="2.30.22.10">
    <property type="entry name" value="Head domain of nucleotide exchange factor GrpE"/>
    <property type="match status" value="1"/>
</dbReference>
<dbReference type="FunCoup" id="B4N465">
    <property type="interactions" value="1854"/>
</dbReference>
<dbReference type="AlphaFoldDB" id="B4N465"/>
<gene>
    <name evidence="10" type="primary">Dwil\GK11616</name>
    <name evidence="10" type="ORF">Dwil_GK11616</name>
</gene>
<reference evidence="10 11" key="1">
    <citation type="journal article" date="2007" name="Nature">
        <title>Evolution of genes and genomes on the Drosophila phylogeny.</title>
        <authorList>
            <consortium name="Drosophila 12 Genomes Consortium"/>
            <person name="Clark A.G."/>
            <person name="Eisen M.B."/>
            <person name="Smith D.R."/>
            <person name="Bergman C.M."/>
            <person name="Oliver B."/>
            <person name="Markow T.A."/>
            <person name="Kaufman T.C."/>
            <person name="Kellis M."/>
            <person name="Gelbart W."/>
            <person name="Iyer V.N."/>
            <person name="Pollard D.A."/>
            <person name="Sackton T.B."/>
            <person name="Larracuente A.M."/>
            <person name="Singh N.D."/>
            <person name="Abad J.P."/>
            <person name="Abt D.N."/>
            <person name="Adryan B."/>
            <person name="Aguade M."/>
            <person name="Akashi H."/>
            <person name="Anderson W.W."/>
            <person name="Aquadro C.F."/>
            <person name="Ardell D.H."/>
            <person name="Arguello R."/>
            <person name="Artieri C.G."/>
            <person name="Barbash D.A."/>
            <person name="Barker D."/>
            <person name="Barsanti P."/>
            <person name="Batterham P."/>
            <person name="Batzoglou S."/>
            <person name="Begun D."/>
            <person name="Bhutkar A."/>
            <person name="Blanco E."/>
            <person name="Bosak S.A."/>
            <person name="Bradley R.K."/>
            <person name="Brand A.D."/>
            <person name="Brent M.R."/>
            <person name="Brooks A.N."/>
            <person name="Brown R.H."/>
            <person name="Butlin R.K."/>
            <person name="Caggese C."/>
            <person name="Calvi B.R."/>
            <person name="Bernardo de Carvalho A."/>
            <person name="Caspi A."/>
            <person name="Castrezana S."/>
            <person name="Celniker S.E."/>
            <person name="Chang J.L."/>
            <person name="Chapple C."/>
            <person name="Chatterji S."/>
            <person name="Chinwalla A."/>
            <person name="Civetta A."/>
            <person name="Clifton S.W."/>
            <person name="Comeron J.M."/>
            <person name="Costello J.C."/>
            <person name="Coyne J.A."/>
            <person name="Daub J."/>
            <person name="David R.G."/>
            <person name="Delcher A.L."/>
            <person name="Delehaunty K."/>
            <person name="Do C.B."/>
            <person name="Ebling H."/>
            <person name="Edwards K."/>
            <person name="Eickbush T."/>
            <person name="Evans J.D."/>
            <person name="Filipski A."/>
            <person name="Findeiss S."/>
            <person name="Freyhult E."/>
            <person name="Fulton L."/>
            <person name="Fulton R."/>
            <person name="Garcia A.C."/>
            <person name="Gardiner A."/>
            <person name="Garfield D.A."/>
            <person name="Garvin B.E."/>
            <person name="Gibson G."/>
            <person name="Gilbert D."/>
            <person name="Gnerre S."/>
            <person name="Godfrey J."/>
            <person name="Good R."/>
            <person name="Gotea V."/>
            <person name="Gravely B."/>
            <person name="Greenberg A.J."/>
            <person name="Griffiths-Jones S."/>
            <person name="Gross S."/>
            <person name="Guigo R."/>
            <person name="Gustafson E.A."/>
            <person name="Haerty W."/>
            <person name="Hahn M.W."/>
            <person name="Halligan D.L."/>
            <person name="Halpern A.L."/>
            <person name="Halter G.M."/>
            <person name="Han M.V."/>
            <person name="Heger A."/>
            <person name="Hillier L."/>
            <person name="Hinrichs A.S."/>
            <person name="Holmes I."/>
            <person name="Hoskins R.A."/>
            <person name="Hubisz M.J."/>
            <person name="Hultmark D."/>
            <person name="Huntley M.A."/>
            <person name="Jaffe D.B."/>
            <person name="Jagadeeshan S."/>
            <person name="Jeck W.R."/>
            <person name="Johnson J."/>
            <person name="Jones C.D."/>
            <person name="Jordan W.C."/>
            <person name="Karpen G.H."/>
            <person name="Kataoka E."/>
            <person name="Keightley P.D."/>
            <person name="Kheradpour P."/>
            <person name="Kirkness E.F."/>
            <person name="Koerich L.B."/>
            <person name="Kristiansen K."/>
            <person name="Kudrna D."/>
            <person name="Kulathinal R.J."/>
            <person name="Kumar S."/>
            <person name="Kwok R."/>
            <person name="Lander E."/>
            <person name="Langley C.H."/>
            <person name="Lapoint R."/>
            <person name="Lazzaro B.P."/>
            <person name="Lee S.J."/>
            <person name="Levesque L."/>
            <person name="Li R."/>
            <person name="Lin C.F."/>
            <person name="Lin M.F."/>
            <person name="Lindblad-Toh K."/>
            <person name="Llopart A."/>
            <person name="Long M."/>
            <person name="Low L."/>
            <person name="Lozovsky E."/>
            <person name="Lu J."/>
            <person name="Luo M."/>
            <person name="Machado C.A."/>
            <person name="Makalowski W."/>
            <person name="Marzo M."/>
            <person name="Matsuda M."/>
            <person name="Matzkin L."/>
            <person name="McAllister B."/>
            <person name="McBride C.S."/>
            <person name="McKernan B."/>
            <person name="McKernan K."/>
            <person name="Mendez-Lago M."/>
            <person name="Minx P."/>
            <person name="Mollenhauer M.U."/>
            <person name="Montooth K."/>
            <person name="Mount S.M."/>
            <person name="Mu X."/>
            <person name="Myers E."/>
            <person name="Negre B."/>
            <person name="Newfeld S."/>
            <person name="Nielsen R."/>
            <person name="Noor M.A."/>
            <person name="O'Grady P."/>
            <person name="Pachter L."/>
            <person name="Papaceit M."/>
            <person name="Parisi M.J."/>
            <person name="Parisi M."/>
            <person name="Parts L."/>
            <person name="Pedersen J.S."/>
            <person name="Pesole G."/>
            <person name="Phillippy A.M."/>
            <person name="Ponting C.P."/>
            <person name="Pop M."/>
            <person name="Porcelli D."/>
            <person name="Powell J.R."/>
            <person name="Prohaska S."/>
            <person name="Pruitt K."/>
            <person name="Puig M."/>
            <person name="Quesneville H."/>
            <person name="Ram K.R."/>
            <person name="Rand D."/>
            <person name="Rasmussen M.D."/>
            <person name="Reed L.K."/>
            <person name="Reenan R."/>
            <person name="Reily A."/>
            <person name="Remington K.A."/>
            <person name="Rieger T.T."/>
            <person name="Ritchie M.G."/>
            <person name="Robin C."/>
            <person name="Rogers Y.H."/>
            <person name="Rohde C."/>
            <person name="Rozas J."/>
            <person name="Rubenfield M.J."/>
            <person name="Ruiz A."/>
            <person name="Russo S."/>
            <person name="Salzberg S.L."/>
            <person name="Sanchez-Gracia A."/>
            <person name="Saranga D.J."/>
            <person name="Sato H."/>
            <person name="Schaeffer S.W."/>
            <person name="Schatz M.C."/>
            <person name="Schlenke T."/>
            <person name="Schwartz R."/>
            <person name="Segarra C."/>
            <person name="Singh R.S."/>
            <person name="Sirot L."/>
            <person name="Sirota M."/>
            <person name="Sisneros N.B."/>
            <person name="Smith C.D."/>
            <person name="Smith T.F."/>
            <person name="Spieth J."/>
            <person name="Stage D.E."/>
            <person name="Stark A."/>
            <person name="Stephan W."/>
            <person name="Strausberg R.L."/>
            <person name="Strempel S."/>
            <person name="Sturgill D."/>
            <person name="Sutton G."/>
            <person name="Sutton G.G."/>
            <person name="Tao W."/>
            <person name="Teichmann S."/>
            <person name="Tobari Y.N."/>
            <person name="Tomimura Y."/>
            <person name="Tsolas J.M."/>
            <person name="Valente V.L."/>
            <person name="Venter E."/>
            <person name="Venter J.C."/>
            <person name="Vicario S."/>
            <person name="Vieira F.G."/>
            <person name="Vilella A.J."/>
            <person name="Villasante A."/>
            <person name="Walenz B."/>
            <person name="Wang J."/>
            <person name="Wasserman M."/>
            <person name="Watts T."/>
            <person name="Wilson D."/>
            <person name="Wilson R.K."/>
            <person name="Wing R.A."/>
            <person name="Wolfner M.F."/>
            <person name="Wong A."/>
            <person name="Wong G.K."/>
            <person name="Wu C.I."/>
            <person name="Wu G."/>
            <person name="Yamamoto D."/>
            <person name="Yang H.P."/>
            <person name="Yang S.P."/>
            <person name="Yorke J.A."/>
            <person name="Yoshida K."/>
            <person name="Zdobnov E."/>
            <person name="Zhang P."/>
            <person name="Zhang Y."/>
            <person name="Zimin A.V."/>
            <person name="Baldwin J."/>
            <person name="Abdouelleil A."/>
            <person name="Abdulkadir J."/>
            <person name="Abebe A."/>
            <person name="Abera B."/>
            <person name="Abreu J."/>
            <person name="Acer S.C."/>
            <person name="Aftuck L."/>
            <person name="Alexander A."/>
            <person name="An P."/>
            <person name="Anderson E."/>
            <person name="Anderson S."/>
            <person name="Arachi H."/>
            <person name="Azer M."/>
            <person name="Bachantsang P."/>
            <person name="Barry A."/>
            <person name="Bayul T."/>
            <person name="Berlin A."/>
            <person name="Bessette D."/>
            <person name="Bloom T."/>
            <person name="Blye J."/>
            <person name="Boguslavskiy L."/>
            <person name="Bonnet C."/>
            <person name="Boukhgalter B."/>
            <person name="Bourzgui I."/>
            <person name="Brown A."/>
            <person name="Cahill P."/>
            <person name="Channer S."/>
            <person name="Cheshatsang Y."/>
            <person name="Chuda L."/>
            <person name="Citroen M."/>
            <person name="Collymore A."/>
            <person name="Cooke P."/>
            <person name="Costello M."/>
            <person name="D'Aco K."/>
            <person name="Daza R."/>
            <person name="De Haan G."/>
            <person name="DeGray S."/>
            <person name="DeMaso C."/>
            <person name="Dhargay N."/>
            <person name="Dooley K."/>
            <person name="Dooley E."/>
            <person name="Doricent M."/>
            <person name="Dorje P."/>
            <person name="Dorjee K."/>
            <person name="Dupes A."/>
            <person name="Elong R."/>
            <person name="Falk J."/>
            <person name="Farina A."/>
            <person name="Faro S."/>
            <person name="Ferguson D."/>
            <person name="Fisher S."/>
            <person name="Foley C.D."/>
            <person name="Franke A."/>
            <person name="Friedrich D."/>
            <person name="Gadbois L."/>
            <person name="Gearin G."/>
            <person name="Gearin C.R."/>
            <person name="Giannoukos G."/>
            <person name="Goode T."/>
            <person name="Graham J."/>
            <person name="Grandbois E."/>
            <person name="Grewal S."/>
            <person name="Gyaltsen K."/>
            <person name="Hafez N."/>
            <person name="Hagos B."/>
            <person name="Hall J."/>
            <person name="Henson C."/>
            <person name="Hollinger A."/>
            <person name="Honan T."/>
            <person name="Huard M.D."/>
            <person name="Hughes L."/>
            <person name="Hurhula B."/>
            <person name="Husby M.E."/>
            <person name="Kamat A."/>
            <person name="Kanga B."/>
            <person name="Kashin S."/>
            <person name="Khazanovich D."/>
            <person name="Kisner P."/>
            <person name="Lance K."/>
            <person name="Lara M."/>
            <person name="Lee W."/>
            <person name="Lennon N."/>
            <person name="Letendre F."/>
            <person name="LeVine R."/>
            <person name="Lipovsky A."/>
            <person name="Liu X."/>
            <person name="Liu J."/>
            <person name="Liu S."/>
            <person name="Lokyitsang T."/>
            <person name="Lokyitsang Y."/>
            <person name="Lubonja R."/>
            <person name="Lui A."/>
            <person name="MacDonald P."/>
            <person name="Magnisalis V."/>
            <person name="Maru K."/>
            <person name="Matthews C."/>
            <person name="McCusker W."/>
            <person name="McDonough S."/>
            <person name="Mehta T."/>
            <person name="Meldrim J."/>
            <person name="Meneus L."/>
            <person name="Mihai O."/>
            <person name="Mihalev A."/>
            <person name="Mihova T."/>
            <person name="Mittelman R."/>
            <person name="Mlenga V."/>
            <person name="Montmayeur A."/>
            <person name="Mulrain L."/>
            <person name="Navidi A."/>
            <person name="Naylor J."/>
            <person name="Negash T."/>
            <person name="Nguyen T."/>
            <person name="Nguyen N."/>
            <person name="Nicol R."/>
            <person name="Norbu C."/>
            <person name="Norbu N."/>
            <person name="Novod N."/>
            <person name="O'Neill B."/>
            <person name="Osman S."/>
            <person name="Markiewicz E."/>
            <person name="Oyono O.L."/>
            <person name="Patti C."/>
            <person name="Phunkhang P."/>
            <person name="Pierre F."/>
            <person name="Priest M."/>
            <person name="Raghuraman S."/>
            <person name="Rege F."/>
            <person name="Reyes R."/>
            <person name="Rise C."/>
            <person name="Rogov P."/>
            <person name="Ross K."/>
            <person name="Ryan E."/>
            <person name="Settipalli S."/>
            <person name="Shea T."/>
            <person name="Sherpa N."/>
            <person name="Shi L."/>
            <person name="Shih D."/>
            <person name="Sparrow T."/>
            <person name="Spaulding J."/>
            <person name="Stalker J."/>
            <person name="Stange-Thomann N."/>
            <person name="Stavropoulos S."/>
            <person name="Stone C."/>
            <person name="Strader C."/>
            <person name="Tesfaye S."/>
            <person name="Thomson T."/>
            <person name="Thoulutsang Y."/>
            <person name="Thoulutsang D."/>
            <person name="Topham K."/>
            <person name="Topping I."/>
            <person name="Tsamla T."/>
            <person name="Vassiliev H."/>
            <person name="Vo A."/>
            <person name="Wangchuk T."/>
            <person name="Wangdi T."/>
            <person name="Weiand M."/>
            <person name="Wilkinson J."/>
            <person name="Wilson A."/>
            <person name="Yadav S."/>
            <person name="Young G."/>
            <person name="Yu Q."/>
            <person name="Zembek L."/>
            <person name="Zhong D."/>
            <person name="Zimmer A."/>
            <person name="Zwirko Z."/>
            <person name="Jaffe D.B."/>
            <person name="Alvarez P."/>
            <person name="Brockman W."/>
            <person name="Butler J."/>
            <person name="Chin C."/>
            <person name="Gnerre S."/>
            <person name="Grabherr M."/>
            <person name="Kleber M."/>
            <person name="Mauceli E."/>
            <person name="MacCallum I."/>
        </authorList>
    </citation>
    <scope>NUCLEOTIDE SEQUENCE [LARGE SCALE GENOMIC DNA]</scope>
    <source>
        <strain evidence="11">Tucson 14030-0811.24</strain>
    </source>
</reference>
<evidence type="ECO:0000256" key="5">
    <source>
        <dbReference type="ARBA" id="ARBA00023186"/>
    </source>
</evidence>
<dbReference type="eggNOG" id="KOG3003">
    <property type="taxonomic scope" value="Eukaryota"/>
</dbReference>
<dbReference type="SUPFAM" id="SSF51064">
    <property type="entry name" value="Head domain of nucleotide exchange factor GrpE"/>
    <property type="match status" value="1"/>
</dbReference>
<evidence type="ECO:0000256" key="3">
    <source>
        <dbReference type="ARBA" id="ARBA00022946"/>
    </source>
</evidence>
<dbReference type="InParanoid" id="B4N465"/>
<comment type="function">
    <text evidence="6">Essential component of the PAM complex, a complex required for the translocation of transit peptide-containing proteins from the inner membrane into the mitochondrial matrix in an ATP-dependent manner. Seems to control the nucleotide-dependent binding of mitochondrial HSP70 to substrate proteins.</text>
</comment>
<dbReference type="OrthoDB" id="201635at2759"/>
<evidence type="ECO:0000256" key="2">
    <source>
        <dbReference type="ARBA" id="ARBA00009054"/>
    </source>
</evidence>
<dbReference type="CDD" id="cd00446">
    <property type="entry name" value="GrpE"/>
    <property type="match status" value="1"/>
</dbReference>
<dbReference type="PhylomeDB" id="B4N465"/>
<dbReference type="PANTHER" id="PTHR21237">
    <property type="entry name" value="GRPE PROTEIN"/>
    <property type="match status" value="1"/>
</dbReference>
<dbReference type="HAMAP" id="MF_01151">
    <property type="entry name" value="GrpE"/>
    <property type="match status" value="1"/>
</dbReference>
<dbReference type="Proteomes" id="UP000007798">
    <property type="component" value="Unassembled WGS sequence"/>
</dbReference>
<name>B4N465_DROWI</name>
<dbReference type="GO" id="GO:0042803">
    <property type="term" value="F:protein homodimerization activity"/>
    <property type="evidence" value="ECO:0007669"/>
    <property type="project" value="InterPro"/>
</dbReference>
<dbReference type="GO" id="GO:0030150">
    <property type="term" value="P:protein import into mitochondrial matrix"/>
    <property type="evidence" value="ECO:0007669"/>
    <property type="project" value="TreeGrafter"/>
</dbReference>
<dbReference type="STRING" id="7260.B4N465"/>
<evidence type="ECO:0000256" key="7">
    <source>
        <dbReference type="RuleBase" id="RU000640"/>
    </source>
</evidence>
<dbReference type="EMBL" id="CH964095">
    <property type="protein sequence ID" value="EDW78939.1"/>
    <property type="molecule type" value="Genomic_DNA"/>
</dbReference>
<accession>B4N465</accession>
<comment type="subcellular location">
    <subcellularLocation>
        <location evidence="1 7">Mitochondrion matrix</location>
    </subcellularLocation>
</comment>
<dbReference type="InterPro" id="IPR013805">
    <property type="entry name" value="GrpE_CC"/>
</dbReference>
<dbReference type="InterPro" id="IPR009012">
    <property type="entry name" value="GrpE_head"/>
</dbReference>
<keyword evidence="9" id="KW-0175">Coiled coil</keyword>
<evidence type="ECO:0000256" key="8">
    <source>
        <dbReference type="RuleBase" id="RU004478"/>
    </source>
</evidence>
<evidence type="ECO:0000313" key="11">
    <source>
        <dbReference type="Proteomes" id="UP000007798"/>
    </source>
</evidence>
<evidence type="ECO:0000256" key="9">
    <source>
        <dbReference type="SAM" id="Coils"/>
    </source>
</evidence>
<dbReference type="SUPFAM" id="SSF58014">
    <property type="entry name" value="Coiled-coil domain of nucleotide exchange factor GrpE"/>
    <property type="match status" value="1"/>
</dbReference>
<evidence type="ECO:0000256" key="6">
    <source>
        <dbReference type="ARBA" id="ARBA00045572"/>
    </source>
</evidence>
<comment type="similarity">
    <text evidence="2 8">Belongs to the GrpE family.</text>
</comment>
<keyword evidence="5 7" id="KW-0143">Chaperone</keyword>
<feature type="coiled-coil region" evidence="9">
    <location>
        <begin position="66"/>
        <end position="104"/>
    </location>
</feature>
<protein>
    <recommendedName>
        <fullName evidence="7">GrpE protein homolog</fullName>
    </recommendedName>
</protein>